<name>A0AAF0IH99_9EURO</name>
<dbReference type="Pfam" id="PF01585">
    <property type="entry name" value="G-patch"/>
    <property type="match status" value="1"/>
</dbReference>
<dbReference type="Proteomes" id="UP001219355">
    <property type="component" value="Chromosome 2"/>
</dbReference>
<organism evidence="3 4">
    <name type="scientific">Emydomyces testavorans</name>
    <dbReference type="NCBI Taxonomy" id="2070801"/>
    <lineage>
        <taxon>Eukaryota</taxon>
        <taxon>Fungi</taxon>
        <taxon>Dikarya</taxon>
        <taxon>Ascomycota</taxon>
        <taxon>Pezizomycotina</taxon>
        <taxon>Eurotiomycetes</taxon>
        <taxon>Eurotiomycetidae</taxon>
        <taxon>Onygenales</taxon>
        <taxon>Nannizziopsiaceae</taxon>
        <taxon>Emydomyces</taxon>
    </lineage>
</organism>
<keyword evidence="4" id="KW-1185">Reference proteome</keyword>
<feature type="region of interest" description="Disordered" evidence="1">
    <location>
        <begin position="132"/>
        <end position="169"/>
    </location>
</feature>
<dbReference type="GO" id="GO:0003676">
    <property type="term" value="F:nucleic acid binding"/>
    <property type="evidence" value="ECO:0007669"/>
    <property type="project" value="InterPro"/>
</dbReference>
<evidence type="ECO:0000256" key="1">
    <source>
        <dbReference type="SAM" id="MobiDB-lite"/>
    </source>
</evidence>
<dbReference type="PANTHER" id="PTHR20923:SF1">
    <property type="entry name" value="G PATCH DOMAIN AND ANKYRIN REPEAT-CONTAINING PROTEIN 1"/>
    <property type="match status" value="1"/>
</dbReference>
<dbReference type="InterPro" id="IPR000467">
    <property type="entry name" value="G_patch_dom"/>
</dbReference>
<dbReference type="InterPro" id="IPR039146">
    <property type="entry name" value="GPANK1"/>
</dbReference>
<protein>
    <recommendedName>
        <fullName evidence="2">G-patch domain-containing protein</fullName>
    </recommendedName>
</protein>
<proteinExistence type="predicted"/>
<accession>A0AAF0IH99</accession>
<dbReference type="PANTHER" id="PTHR20923">
    <property type="entry name" value="BAT4 PROTEIN-RELATED"/>
    <property type="match status" value="1"/>
</dbReference>
<feature type="compositionally biased region" description="Low complexity" evidence="1">
    <location>
        <begin position="80"/>
        <end position="102"/>
    </location>
</feature>
<dbReference type="EMBL" id="CP120628">
    <property type="protein sequence ID" value="WEW57760.1"/>
    <property type="molecule type" value="Genomic_DNA"/>
</dbReference>
<feature type="compositionally biased region" description="Polar residues" evidence="1">
    <location>
        <begin position="103"/>
        <end position="112"/>
    </location>
</feature>
<evidence type="ECO:0000259" key="2">
    <source>
        <dbReference type="Pfam" id="PF01585"/>
    </source>
</evidence>
<reference evidence="3" key="1">
    <citation type="submission" date="2023-03" db="EMBL/GenBank/DDBJ databases">
        <title>Emydomyces testavorans Genome Sequence.</title>
        <authorList>
            <person name="Hoyer L."/>
        </authorList>
    </citation>
    <scope>NUCLEOTIDE SEQUENCE</scope>
    <source>
        <strain evidence="3">16-2883</strain>
    </source>
</reference>
<feature type="domain" description="G-patch" evidence="2">
    <location>
        <begin position="172"/>
        <end position="216"/>
    </location>
</feature>
<evidence type="ECO:0000313" key="3">
    <source>
        <dbReference type="EMBL" id="WEW57760.1"/>
    </source>
</evidence>
<sequence length="273" mass="29857">MDHDGDEYFLPLQDQRVFGAGIKRKRVHFVPAGGTELSTAEHHSLSAPATIPATPIPEAADLSSKPLSLGDKYLSIVLSKSASPSPSPALPSATTTTSSQTPDANPTKSPSAAISEDAITTPITCDICNLPLSQPPPAATDTKYPPHPHETSLVHQASLPHSHPPSAIDRTRRGYKYLSSYGWDPDSRAGLGPTGGGIRAPIRAHMKRDTAGLGVEVKRVSEEDKRERERRKVKERLNAKQVRKREDEGKKKAEKLREMFYRSEDLDKYLQGR</sequence>
<evidence type="ECO:0000313" key="4">
    <source>
        <dbReference type="Proteomes" id="UP001219355"/>
    </source>
</evidence>
<dbReference type="AlphaFoldDB" id="A0AAF0IH99"/>
<feature type="region of interest" description="Disordered" evidence="1">
    <location>
        <begin position="80"/>
        <end position="114"/>
    </location>
</feature>
<gene>
    <name evidence="3" type="ORF">PRK78_003227</name>
</gene>